<dbReference type="Proteomes" id="UP000050525">
    <property type="component" value="Unassembled WGS sequence"/>
</dbReference>
<reference evidence="1 2" key="1">
    <citation type="journal article" date="2012" name="Genome Biol.">
        <title>Sequencing three crocodilian genomes to illuminate the evolution of archosaurs and amniotes.</title>
        <authorList>
            <person name="St John J.A."/>
            <person name="Braun E.L."/>
            <person name="Isberg S.R."/>
            <person name="Miles L.G."/>
            <person name="Chong A.Y."/>
            <person name="Gongora J."/>
            <person name="Dalzell P."/>
            <person name="Moran C."/>
            <person name="Bed'hom B."/>
            <person name="Abzhanov A."/>
            <person name="Burgess S.C."/>
            <person name="Cooksey A.M."/>
            <person name="Castoe T.A."/>
            <person name="Crawford N.G."/>
            <person name="Densmore L.D."/>
            <person name="Drew J.C."/>
            <person name="Edwards S.V."/>
            <person name="Faircloth B.C."/>
            <person name="Fujita M.K."/>
            <person name="Greenwold M.J."/>
            <person name="Hoffmann F.G."/>
            <person name="Howard J.M."/>
            <person name="Iguchi T."/>
            <person name="Janes D.E."/>
            <person name="Khan S.Y."/>
            <person name="Kohno S."/>
            <person name="de Koning A.J."/>
            <person name="Lance S.L."/>
            <person name="McCarthy F.M."/>
            <person name="McCormack J.E."/>
            <person name="Merchant M.E."/>
            <person name="Peterson D.G."/>
            <person name="Pollock D.D."/>
            <person name="Pourmand N."/>
            <person name="Raney B.J."/>
            <person name="Roessler K.A."/>
            <person name="Sanford J.R."/>
            <person name="Sawyer R.H."/>
            <person name="Schmidt C.J."/>
            <person name="Triplett E.W."/>
            <person name="Tuberville T.D."/>
            <person name="Venegas-Anaya M."/>
            <person name="Howard J.T."/>
            <person name="Jarvis E.D."/>
            <person name="Guillette L.J.Jr."/>
            <person name="Glenn T.C."/>
            <person name="Green R.E."/>
            <person name="Ray D.A."/>
        </authorList>
    </citation>
    <scope>NUCLEOTIDE SEQUENCE [LARGE SCALE GENOMIC DNA]</scope>
    <source>
        <strain evidence="1">KSC_2009_1</strain>
    </source>
</reference>
<organism evidence="1 2">
    <name type="scientific">Alligator mississippiensis</name>
    <name type="common">American alligator</name>
    <dbReference type="NCBI Taxonomy" id="8496"/>
    <lineage>
        <taxon>Eukaryota</taxon>
        <taxon>Metazoa</taxon>
        <taxon>Chordata</taxon>
        <taxon>Craniata</taxon>
        <taxon>Vertebrata</taxon>
        <taxon>Euteleostomi</taxon>
        <taxon>Archelosauria</taxon>
        <taxon>Archosauria</taxon>
        <taxon>Crocodylia</taxon>
        <taxon>Alligatoridae</taxon>
        <taxon>Alligatorinae</taxon>
        <taxon>Alligator</taxon>
    </lineage>
</organism>
<protein>
    <submittedName>
        <fullName evidence="1">Uncharacterized protein</fullName>
    </submittedName>
</protein>
<name>A0A151MS59_ALLMI</name>
<evidence type="ECO:0000313" key="1">
    <source>
        <dbReference type="EMBL" id="KYO27364.1"/>
    </source>
</evidence>
<keyword evidence="2" id="KW-1185">Reference proteome</keyword>
<gene>
    <name evidence="1" type="ORF">Y1Q_0011092</name>
</gene>
<comment type="caution">
    <text evidence="1">The sequence shown here is derived from an EMBL/GenBank/DDBJ whole genome shotgun (WGS) entry which is preliminary data.</text>
</comment>
<accession>A0A151MS59</accession>
<sequence>MPFLWQLECILAVKDPGVGHYVYSSTEEATEEDCQVLDTILALVVNFMLPGAQQQEQQIEFLLILRDRILSLRVKSSIPHFFYNITVCVEKKWERRCL</sequence>
<dbReference type="EMBL" id="AKHW03005225">
    <property type="protein sequence ID" value="KYO27364.1"/>
    <property type="molecule type" value="Genomic_DNA"/>
</dbReference>
<proteinExistence type="predicted"/>
<dbReference type="AlphaFoldDB" id="A0A151MS59"/>
<evidence type="ECO:0000313" key="2">
    <source>
        <dbReference type="Proteomes" id="UP000050525"/>
    </source>
</evidence>